<dbReference type="Proteomes" id="UP000305398">
    <property type="component" value="Chromosome"/>
</dbReference>
<dbReference type="Pfam" id="PF25944">
    <property type="entry name" value="Beta-barrel_RND"/>
    <property type="match status" value="1"/>
</dbReference>
<dbReference type="GO" id="GO:0046677">
    <property type="term" value="P:response to antibiotic"/>
    <property type="evidence" value="ECO:0007669"/>
    <property type="project" value="TreeGrafter"/>
</dbReference>
<dbReference type="SUPFAM" id="SSF111369">
    <property type="entry name" value="HlyD-like secretion proteins"/>
    <property type="match status" value="1"/>
</dbReference>
<organism evidence="7 8">
    <name type="scientific">Hymenobacter jejuensis</name>
    <dbReference type="NCBI Taxonomy" id="2502781"/>
    <lineage>
        <taxon>Bacteria</taxon>
        <taxon>Pseudomonadati</taxon>
        <taxon>Bacteroidota</taxon>
        <taxon>Cytophagia</taxon>
        <taxon>Cytophagales</taxon>
        <taxon>Hymenobacteraceae</taxon>
        <taxon>Hymenobacter</taxon>
    </lineage>
</organism>
<dbReference type="GO" id="GO:0022857">
    <property type="term" value="F:transmembrane transporter activity"/>
    <property type="evidence" value="ECO:0007669"/>
    <property type="project" value="InterPro"/>
</dbReference>
<dbReference type="EMBL" id="CP040896">
    <property type="protein sequence ID" value="QDA61746.1"/>
    <property type="molecule type" value="Genomic_DNA"/>
</dbReference>
<dbReference type="GO" id="GO:0030313">
    <property type="term" value="C:cell envelope"/>
    <property type="evidence" value="ECO:0007669"/>
    <property type="project" value="UniProtKB-SubCell"/>
</dbReference>
<dbReference type="Gene3D" id="2.40.30.170">
    <property type="match status" value="1"/>
</dbReference>
<dbReference type="Gene3D" id="1.10.287.470">
    <property type="entry name" value="Helix hairpin bin"/>
    <property type="match status" value="1"/>
</dbReference>
<keyword evidence="8" id="KW-1185">Reference proteome</keyword>
<dbReference type="InterPro" id="IPR058626">
    <property type="entry name" value="MdtA-like_b-barrel"/>
</dbReference>
<dbReference type="Gene3D" id="2.40.420.20">
    <property type="match status" value="1"/>
</dbReference>
<dbReference type="InterPro" id="IPR058625">
    <property type="entry name" value="MdtA-like_BSH"/>
</dbReference>
<evidence type="ECO:0000259" key="3">
    <source>
        <dbReference type="Pfam" id="PF25876"/>
    </source>
</evidence>
<evidence type="ECO:0000256" key="1">
    <source>
        <dbReference type="ARBA" id="ARBA00009477"/>
    </source>
</evidence>
<feature type="region of interest" description="Disordered" evidence="2">
    <location>
        <begin position="369"/>
        <end position="389"/>
    </location>
</feature>
<evidence type="ECO:0000256" key="2">
    <source>
        <dbReference type="SAM" id="MobiDB-lite"/>
    </source>
</evidence>
<comment type="similarity">
    <text evidence="1">Belongs to the membrane fusion protein (MFP) (TC 8.A.1) family.</text>
</comment>
<evidence type="ECO:0000259" key="4">
    <source>
        <dbReference type="Pfam" id="PF25917"/>
    </source>
</evidence>
<sequence length="389" mass="41905">MNRNITRLLPVLISSVLVASCGNKKEEEAKKNAPPPPVSVAVYKVDEEPIVALDTYPGTVVPLNEVEIRAEVNGYLTDIYVKDGQRVTKGQKLYAIDRTRYAAAYNQAQAQLQVAQTNYARVAKDAQRYNRLAQQDAIALQQVDVANANAANAASQIAAARAAVSSVALDLRHSVLTAPLSGTIGITQVRLGGLVSQGTTLINTISSESPIAVDVSIAEQDIPRFAKLQQNAGIHRDSLFTLVLAGNQEYKQAGKIVTIDRAVDPQTGTLRVRIQFPNPDRMLKAGMNCTLRVLNSDTGNQLTIPFKAVTEQMGEYFVYVLGDSSKVAQRKVALGTRVKDKVVVRQGLKENETIVSEGIQNLREGAAVRVGDPNQPAAAPQEGKPTAAK</sequence>
<dbReference type="KEGG" id="hyj:FHG12_17320"/>
<dbReference type="Pfam" id="PF25917">
    <property type="entry name" value="BSH_RND"/>
    <property type="match status" value="1"/>
</dbReference>
<name>A0A5B8A4U5_9BACT</name>
<gene>
    <name evidence="7" type="ORF">FHG12_17320</name>
</gene>
<dbReference type="Gene3D" id="2.40.50.100">
    <property type="match status" value="1"/>
</dbReference>
<evidence type="ECO:0000313" key="7">
    <source>
        <dbReference type="EMBL" id="QDA61746.1"/>
    </source>
</evidence>
<dbReference type="PANTHER" id="PTHR30158">
    <property type="entry name" value="ACRA/E-RELATED COMPONENT OF DRUG EFFLUX TRANSPORTER"/>
    <property type="match status" value="1"/>
</dbReference>
<reference evidence="7 8" key="1">
    <citation type="submission" date="2019-06" db="EMBL/GenBank/DDBJ databases">
        <authorList>
            <person name="Srinivasan S."/>
        </authorList>
    </citation>
    <scope>NUCLEOTIDE SEQUENCE [LARGE SCALE GENOMIC DNA]</scope>
    <source>
        <strain evidence="7 8">17J68-5</strain>
    </source>
</reference>
<dbReference type="Pfam" id="PF25989">
    <property type="entry name" value="YknX_C"/>
    <property type="match status" value="1"/>
</dbReference>
<protein>
    <submittedName>
        <fullName evidence="7">Efflux RND transporter periplasmic adaptor subunit</fullName>
    </submittedName>
</protein>
<evidence type="ECO:0000259" key="5">
    <source>
        <dbReference type="Pfam" id="PF25944"/>
    </source>
</evidence>
<dbReference type="NCBIfam" id="TIGR01730">
    <property type="entry name" value="RND_mfp"/>
    <property type="match status" value="1"/>
</dbReference>
<dbReference type="InterPro" id="IPR058637">
    <property type="entry name" value="YknX-like_C"/>
</dbReference>
<accession>A0A5B8A4U5</accession>
<dbReference type="GO" id="GO:0005886">
    <property type="term" value="C:plasma membrane"/>
    <property type="evidence" value="ECO:0007669"/>
    <property type="project" value="TreeGrafter"/>
</dbReference>
<evidence type="ECO:0000313" key="8">
    <source>
        <dbReference type="Proteomes" id="UP000305398"/>
    </source>
</evidence>
<feature type="domain" description="Multidrug resistance protein MdtA-like alpha-helical hairpin" evidence="3">
    <location>
        <begin position="105"/>
        <end position="173"/>
    </location>
</feature>
<dbReference type="AlphaFoldDB" id="A0A5B8A4U5"/>
<dbReference type="Pfam" id="PF25876">
    <property type="entry name" value="HH_MFP_RND"/>
    <property type="match status" value="1"/>
</dbReference>
<dbReference type="InterPro" id="IPR006143">
    <property type="entry name" value="RND_pump_MFP"/>
</dbReference>
<feature type="domain" description="Multidrug resistance protein MdtA-like barrel-sandwich hybrid" evidence="4">
    <location>
        <begin position="64"/>
        <end position="203"/>
    </location>
</feature>
<evidence type="ECO:0000259" key="6">
    <source>
        <dbReference type="Pfam" id="PF25989"/>
    </source>
</evidence>
<dbReference type="InterPro" id="IPR058624">
    <property type="entry name" value="MdtA-like_HH"/>
</dbReference>
<dbReference type="PROSITE" id="PS51257">
    <property type="entry name" value="PROKAR_LIPOPROTEIN"/>
    <property type="match status" value="1"/>
</dbReference>
<dbReference type="OrthoDB" id="9801814at2"/>
<dbReference type="RefSeq" id="WP_139516920.1">
    <property type="nucleotide sequence ID" value="NZ_CP040896.1"/>
</dbReference>
<feature type="domain" description="YknX-like C-terminal permuted SH3-like" evidence="6">
    <location>
        <begin position="302"/>
        <end position="370"/>
    </location>
</feature>
<proteinExistence type="inferred from homology"/>
<feature type="domain" description="Multidrug resistance protein MdtA-like beta-barrel" evidence="5">
    <location>
        <begin position="210"/>
        <end position="293"/>
    </location>
</feature>